<dbReference type="AlphaFoldDB" id="A0AAV5I363"/>
<sequence length="104" mass="11511">MDKTRQNDKRLRSAAVQNPDSHNGQLIIWKLQRQVFGKSTVSSSGSPAAPATVSPCNRINPRDCLPSPAEAPRVMLMETHCSIQNCKTRGLNSEEKDTIEMGFE</sequence>
<gene>
    <name evidence="2" type="ORF">SLEP1_g5865</name>
</gene>
<keyword evidence="3" id="KW-1185">Reference proteome</keyword>
<dbReference type="Proteomes" id="UP001054252">
    <property type="component" value="Unassembled WGS sequence"/>
</dbReference>
<feature type="compositionally biased region" description="Polar residues" evidence="1">
    <location>
        <begin position="15"/>
        <end position="24"/>
    </location>
</feature>
<organism evidence="2 3">
    <name type="scientific">Rubroshorea leprosula</name>
    <dbReference type="NCBI Taxonomy" id="152421"/>
    <lineage>
        <taxon>Eukaryota</taxon>
        <taxon>Viridiplantae</taxon>
        <taxon>Streptophyta</taxon>
        <taxon>Embryophyta</taxon>
        <taxon>Tracheophyta</taxon>
        <taxon>Spermatophyta</taxon>
        <taxon>Magnoliopsida</taxon>
        <taxon>eudicotyledons</taxon>
        <taxon>Gunneridae</taxon>
        <taxon>Pentapetalae</taxon>
        <taxon>rosids</taxon>
        <taxon>malvids</taxon>
        <taxon>Malvales</taxon>
        <taxon>Dipterocarpaceae</taxon>
        <taxon>Rubroshorea</taxon>
    </lineage>
</organism>
<accession>A0AAV5I363</accession>
<protein>
    <submittedName>
        <fullName evidence="2">Uncharacterized protein</fullName>
    </submittedName>
</protein>
<evidence type="ECO:0000256" key="1">
    <source>
        <dbReference type="SAM" id="MobiDB-lite"/>
    </source>
</evidence>
<comment type="caution">
    <text evidence="2">The sequence shown here is derived from an EMBL/GenBank/DDBJ whole genome shotgun (WGS) entry which is preliminary data.</text>
</comment>
<feature type="region of interest" description="Disordered" evidence="1">
    <location>
        <begin position="1"/>
        <end position="24"/>
    </location>
</feature>
<evidence type="ECO:0000313" key="2">
    <source>
        <dbReference type="EMBL" id="GKU92091.1"/>
    </source>
</evidence>
<proteinExistence type="predicted"/>
<feature type="compositionally biased region" description="Basic and acidic residues" evidence="1">
    <location>
        <begin position="1"/>
        <end position="11"/>
    </location>
</feature>
<name>A0AAV5I363_9ROSI</name>
<reference evidence="2 3" key="1">
    <citation type="journal article" date="2021" name="Commun. Biol.">
        <title>The genome of Shorea leprosula (Dipterocarpaceae) highlights the ecological relevance of drought in aseasonal tropical rainforests.</title>
        <authorList>
            <person name="Ng K.K.S."/>
            <person name="Kobayashi M.J."/>
            <person name="Fawcett J.A."/>
            <person name="Hatakeyama M."/>
            <person name="Paape T."/>
            <person name="Ng C.H."/>
            <person name="Ang C.C."/>
            <person name="Tnah L.H."/>
            <person name="Lee C.T."/>
            <person name="Nishiyama T."/>
            <person name="Sese J."/>
            <person name="O'Brien M.J."/>
            <person name="Copetti D."/>
            <person name="Mohd Noor M.I."/>
            <person name="Ong R.C."/>
            <person name="Putra M."/>
            <person name="Sireger I.Z."/>
            <person name="Indrioko S."/>
            <person name="Kosugi Y."/>
            <person name="Izuno A."/>
            <person name="Isagi Y."/>
            <person name="Lee S.L."/>
            <person name="Shimizu K.K."/>
        </authorList>
    </citation>
    <scope>NUCLEOTIDE SEQUENCE [LARGE SCALE GENOMIC DNA]</scope>
    <source>
        <strain evidence="2">214</strain>
    </source>
</reference>
<evidence type="ECO:0000313" key="3">
    <source>
        <dbReference type="Proteomes" id="UP001054252"/>
    </source>
</evidence>
<dbReference type="EMBL" id="BPVZ01000005">
    <property type="protein sequence ID" value="GKU92091.1"/>
    <property type="molecule type" value="Genomic_DNA"/>
</dbReference>